<organism evidence="2 3">
    <name type="scientific">Nocardiopsis exhalans</name>
    <dbReference type="NCBI Taxonomy" id="163604"/>
    <lineage>
        <taxon>Bacteria</taxon>
        <taxon>Bacillati</taxon>
        <taxon>Actinomycetota</taxon>
        <taxon>Actinomycetes</taxon>
        <taxon>Streptosporangiales</taxon>
        <taxon>Nocardiopsidaceae</taxon>
        <taxon>Nocardiopsis</taxon>
    </lineage>
</organism>
<evidence type="ECO:0000313" key="3">
    <source>
        <dbReference type="Proteomes" id="UP001055940"/>
    </source>
</evidence>
<dbReference type="RefSeq" id="WP_254418604.1">
    <property type="nucleotide sequence ID" value="NZ_BAAAJB010000015.1"/>
</dbReference>
<gene>
    <name evidence="2" type="ORF">NE857_29680</name>
</gene>
<feature type="domain" description="Insecticidal crystal toxin" evidence="1">
    <location>
        <begin position="173"/>
        <end position="342"/>
    </location>
</feature>
<sequence>MAHRVPQAGKVYKVRNLSSPEGVGLCLEEDSPENYNHFYFLGDGGGGIGRWWIACRSLVNVSSLKDLRAKPEFTAPESSKRPAADWVWEIREENGHHLIRHVDTDRYAAATRDGDPILIDQRSPESRDLWTLEAVDEFAKITGLDDTSHNSASLETPALDSMSKPPEQTERKFIGQAAIPWFLVRKDPAHGHDKAWIGEHSPYYVLRRYSRWALKDWNTVGAHGGSKYSVEITYGLSTEDKREVENTLNIGVSAEAGLTVEGASASIKAELSAGLRVTVSEARTTSYSRKTVFERSHPSVDYDWALALWHRLDQYELYRANGDYVMGWDVLCEKEKVERTYPPEPRGTHKADRAA</sequence>
<keyword evidence="3" id="KW-1185">Reference proteome</keyword>
<proteinExistence type="predicted"/>
<name>A0ABY5D810_9ACTN</name>
<dbReference type="InterPro" id="IPR008872">
    <property type="entry name" value="Toxin_P42"/>
</dbReference>
<accession>A0ABY5D810</accession>
<dbReference type="Proteomes" id="UP001055940">
    <property type="component" value="Chromosome"/>
</dbReference>
<dbReference type="Pfam" id="PF05431">
    <property type="entry name" value="Toxin_10"/>
    <property type="match status" value="1"/>
</dbReference>
<evidence type="ECO:0000313" key="2">
    <source>
        <dbReference type="EMBL" id="USY19373.1"/>
    </source>
</evidence>
<reference evidence="2" key="1">
    <citation type="submission" date="2022-06" db="EMBL/GenBank/DDBJ databases">
        <authorList>
            <person name="Ping M."/>
        </authorList>
    </citation>
    <scope>NUCLEOTIDE SEQUENCE</scope>
    <source>
        <strain evidence="2">JCM11759T</strain>
    </source>
</reference>
<dbReference type="EMBL" id="CP099837">
    <property type="protein sequence ID" value="USY19373.1"/>
    <property type="molecule type" value="Genomic_DNA"/>
</dbReference>
<evidence type="ECO:0000259" key="1">
    <source>
        <dbReference type="Pfam" id="PF05431"/>
    </source>
</evidence>
<protein>
    <recommendedName>
        <fullName evidence="1">Insecticidal crystal toxin domain-containing protein</fullName>
    </recommendedName>
</protein>